<dbReference type="EMBL" id="JBGNUJ010000007">
    <property type="protein sequence ID" value="KAL3957447.1"/>
    <property type="molecule type" value="Genomic_DNA"/>
</dbReference>
<comment type="caution">
    <text evidence="1">The sequence shown here is derived from an EMBL/GenBank/DDBJ whole genome shotgun (WGS) entry which is preliminary data.</text>
</comment>
<name>A0ACC4DMY7_PURLI</name>
<reference evidence="1" key="1">
    <citation type="submission" date="2024-12" db="EMBL/GenBank/DDBJ databases">
        <title>Comparative genomics and development of molecular markers within Purpureocillium lilacinum and among Purpureocillium species.</title>
        <authorList>
            <person name="Yeh Z.-Y."/>
            <person name="Ni N.-T."/>
            <person name="Lo P.-H."/>
            <person name="Mushyakhwo K."/>
            <person name="Lin C.-F."/>
            <person name="Nai Y.-S."/>
        </authorList>
    </citation>
    <scope>NUCLEOTIDE SEQUENCE</scope>
    <source>
        <strain evidence="1">NCHU-NPUST-175</strain>
    </source>
</reference>
<organism evidence="1 2">
    <name type="scientific">Purpureocillium lilacinum</name>
    <name type="common">Paecilomyces lilacinus</name>
    <dbReference type="NCBI Taxonomy" id="33203"/>
    <lineage>
        <taxon>Eukaryota</taxon>
        <taxon>Fungi</taxon>
        <taxon>Dikarya</taxon>
        <taxon>Ascomycota</taxon>
        <taxon>Pezizomycotina</taxon>
        <taxon>Sordariomycetes</taxon>
        <taxon>Hypocreomycetidae</taxon>
        <taxon>Hypocreales</taxon>
        <taxon>Ophiocordycipitaceae</taxon>
        <taxon>Purpureocillium</taxon>
    </lineage>
</organism>
<protein>
    <submittedName>
        <fullName evidence="1">Uncharacterized protein</fullName>
    </submittedName>
</protein>
<sequence>MYGGQVELPSGGNPGSHACPICKRTFAQESTRKRHYYYCRSKKPDTNASRRRSCAACIRAKTRCVRSADGVSESCVRCDERGAECDLVASSRRQKASSRVSRASSQSTDSTASDSDGLADHSALTKRHGGFRSTHDSAFSSKATGVASSAEWLASSFWDPSFSDSTGLRLESAYDDSQTMDILSLFNGAPDMSTSDTASLTPWTFQLSAPVLFDKRPFPRPKHSPLVSLVMRILRSYPSMMLRKAALPPFIHPLLFSWAEAGVGPSQKVGPQQFPFPVRAGACPICEEKRAQATVTATEGPCRDSVTQEDLWLTFSSGQALLNCVGLVDLFKSRTGPDRNVVWKLIKLEQERILTGHAELDRWELLASFQALLVYCLLRLQEAPAGNDGFDSGLLTTVNVVFNELSTRVGGILKMKLPDDPNVTWKDWIYNESRRRTVLVFQVINIMVEWSTAASAYATCGLVIIPLATSATLWNAKNPDTWREEFAPRCKERSLMGVSQTGVLTKLLLGESGITLHSVEWEEWTAEVGDIGTLVMMVGALL</sequence>
<proteinExistence type="predicted"/>
<gene>
    <name evidence="1" type="ORF">ACCO45_008025</name>
</gene>
<evidence type="ECO:0000313" key="1">
    <source>
        <dbReference type="EMBL" id="KAL3957447.1"/>
    </source>
</evidence>
<accession>A0ACC4DMY7</accession>
<dbReference type="Proteomes" id="UP001638806">
    <property type="component" value="Unassembled WGS sequence"/>
</dbReference>
<evidence type="ECO:0000313" key="2">
    <source>
        <dbReference type="Proteomes" id="UP001638806"/>
    </source>
</evidence>
<keyword evidence="2" id="KW-1185">Reference proteome</keyword>